<dbReference type="InterPro" id="IPR044917">
    <property type="entry name" value="PRIMPOL"/>
</dbReference>
<dbReference type="EC" id="2.7.7.7" evidence="2"/>
<evidence type="ECO:0000313" key="9">
    <source>
        <dbReference type="Proteomes" id="UP001187531"/>
    </source>
</evidence>
<comment type="caution">
    <text evidence="8">The sequence shown here is derived from an EMBL/GenBank/DDBJ whole genome shotgun (WGS) entry which is preliminary data.</text>
</comment>
<dbReference type="PANTHER" id="PTHR31399">
    <property type="entry name" value="DNA-DIRECTED PRIMASE / POLYMERASE PROTEIN"/>
    <property type="match status" value="1"/>
</dbReference>
<proteinExistence type="inferred from homology"/>
<evidence type="ECO:0000256" key="1">
    <source>
        <dbReference type="ARBA" id="ARBA00009762"/>
    </source>
</evidence>
<name>A0AA88KYZ8_ARTSF</name>
<dbReference type="EMBL" id="JAVRJZ010000015">
    <property type="protein sequence ID" value="KAK2712813.1"/>
    <property type="molecule type" value="Genomic_DNA"/>
</dbReference>
<dbReference type="Pfam" id="PF03121">
    <property type="entry name" value="Herpes_UL52"/>
    <property type="match status" value="1"/>
</dbReference>
<keyword evidence="3" id="KW-0239">DNA-directed DNA polymerase</keyword>
<keyword evidence="3" id="KW-0548">Nucleotidyltransferase</keyword>
<accession>A0AA88KYZ8</accession>
<dbReference type="GO" id="GO:0042276">
    <property type="term" value="P:error-prone translesion synthesis"/>
    <property type="evidence" value="ECO:0007669"/>
    <property type="project" value="InterPro"/>
</dbReference>
<evidence type="ECO:0000313" key="8">
    <source>
        <dbReference type="EMBL" id="KAK2712813.1"/>
    </source>
</evidence>
<evidence type="ECO:0000256" key="3">
    <source>
        <dbReference type="ARBA" id="ARBA00022932"/>
    </source>
</evidence>
<evidence type="ECO:0000256" key="7">
    <source>
        <dbReference type="ARBA" id="ARBA00047303"/>
    </source>
</evidence>
<evidence type="ECO:0000256" key="5">
    <source>
        <dbReference type="ARBA" id="ARBA00044677"/>
    </source>
</evidence>
<sequence>MGKEICPLNFYGQKRSSEFEDKVEKISKKCAVYEQNPLPSTIPKHILSCISDVWKVFPKQDECLSFISHSKLDLKAFSCEYKLADAHGKRNFLAAHPHLLWIRLNERPLKERCFYEIITSGSECKLYFDIEFDKRLNPELDGADTVRIFMKCVEYYIRVHFEKEVKIHDVLILDATTEKKFSCHLVYDTVIFNSNIHAGYFVLNIVEEITQKRVPSEVISAKDLSKLIVKSVSGNSVFVDTSVYSQNRNFRMLYCNKFGKNNHFEIGSDNEFTPDSLKYPGKTLNESYFYASLITNIKGKPNILTYAKVNVPSSAVSKFHSNKPKFSGCSKSVYAEIDDFISSIVQPGYIRKWSLLETSIIYEIGGNYRYCERIRRHHKSNHIKFIVNLKAMNYHQECFDYECKGFKSSSVEMPADIINWTDEDDFAEVF</sequence>
<dbReference type="GO" id="GO:0031297">
    <property type="term" value="P:replication fork processing"/>
    <property type="evidence" value="ECO:0007669"/>
    <property type="project" value="TreeGrafter"/>
</dbReference>
<dbReference type="GO" id="GO:0005634">
    <property type="term" value="C:nucleus"/>
    <property type="evidence" value="ECO:0007669"/>
    <property type="project" value="TreeGrafter"/>
</dbReference>
<gene>
    <name evidence="8" type="ORF">QYM36_011490</name>
</gene>
<evidence type="ECO:0000256" key="2">
    <source>
        <dbReference type="ARBA" id="ARBA00012417"/>
    </source>
</evidence>
<comment type="catalytic activity">
    <reaction evidence="7">
        <text>DNA(n) + a 2'-deoxyribonucleoside 5'-triphosphate = DNA(n+1) + diphosphate</text>
        <dbReference type="Rhea" id="RHEA:22508"/>
        <dbReference type="Rhea" id="RHEA-COMP:17339"/>
        <dbReference type="Rhea" id="RHEA-COMP:17340"/>
        <dbReference type="ChEBI" id="CHEBI:33019"/>
        <dbReference type="ChEBI" id="CHEBI:61560"/>
        <dbReference type="ChEBI" id="CHEBI:173112"/>
        <dbReference type="EC" id="2.7.7.7"/>
    </reaction>
    <physiologicalReaction direction="left-to-right" evidence="7">
        <dbReference type="Rhea" id="RHEA:22509"/>
    </physiologicalReaction>
</comment>
<comment type="catalytic activity">
    <reaction evidence="5">
        <text>ssDNA + n NTP = ssDNA/pppN(pN)n-1 hybrid + (n-1) diphosphate.</text>
        <dbReference type="EC" id="2.7.7.102"/>
    </reaction>
</comment>
<dbReference type="PANTHER" id="PTHR31399:SF0">
    <property type="entry name" value="DNA-DIRECTED PRIMASE_POLYMERASE PROTEIN"/>
    <property type="match status" value="1"/>
</dbReference>
<evidence type="ECO:0000256" key="6">
    <source>
        <dbReference type="ARBA" id="ARBA00044768"/>
    </source>
</evidence>
<dbReference type="GO" id="GO:0003887">
    <property type="term" value="F:DNA-directed DNA polymerase activity"/>
    <property type="evidence" value="ECO:0007669"/>
    <property type="project" value="UniProtKB-KW"/>
</dbReference>
<keyword evidence="3" id="KW-0808">Transferase</keyword>
<dbReference type="GO" id="GO:0006264">
    <property type="term" value="P:mitochondrial DNA replication"/>
    <property type="evidence" value="ECO:0007669"/>
    <property type="project" value="TreeGrafter"/>
</dbReference>
<dbReference type="AlphaFoldDB" id="A0AA88KYZ8"/>
<dbReference type="EC" id="2.7.7.102" evidence="6"/>
<keyword evidence="9" id="KW-1185">Reference proteome</keyword>
<evidence type="ECO:0000256" key="4">
    <source>
        <dbReference type="ARBA" id="ARBA00026139"/>
    </source>
</evidence>
<dbReference type="Proteomes" id="UP001187531">
    <property type="component" value="Unassembled WGS sequence"/>
</dbReference>
<dbReference type="GO" id="GO:0003682">
    <property type="term" value="F:chromatin binding"/>
    <property type="evidence" value="ECO:0007669"/>
    <property type="project" value="TreeGrafter"/>
</dbReference>
<reference evidence="8" key="1">
    <citation type="submission" date="2023-07" db="EMBL/GenBank/DDBJ databases">
        <title>Chromosome-level genome assembly of Artemia franciscana.</title>
        <authorList>
            <person name="Jo E."/>
        </authorList>
    </citation>
    <scope>NUCLEOTIDE SEQUENCE</scope>
    <source>
        <tissue evidence="8">Whole body</tissue>
    </source>
</reference>
<dbReference type="GO" id="GO:0009411">
    <property type="term" value="P:response to UV"/>
    <property type="evidence" value="ECO:0007669"/>
    <property type="project" value="TreeGrafter"/>
</dbReference>
<protein>
    <recommendedName>
        <fullName evidence="4">DNA-directed primase/polymerase protein</fullName>
        <ecNumber evidence="6">2.7.7.102</ecNumber>
        <ecNumber evidence="2">2.7.7.7</ecNumber>
    </recommendedName>
</protein>
<dbReference type="GO" id="GO:0005759">
    <property type="term" value="C:mitochondrial matrix"/>
    <property type="evidence" value="ECO:0007669"/>
    <property type="project" value="TreeGrafter"/>
</dbReference>
<comment type="similarity">
    <text evidence="1">Belongs to the eukaryotic-type primase small subunit family.</text>
</comment>
<organism evidence="8 9">
    <name type="scientific">Artemia franciscana</name>
    <name type="common">Brine shrimp</name>
    <name type="synonym">Artemia sanfranciscana</name>
    <dbReference type="NCBI Taxonomy" id="6661"/>
    <lineage>
        <taxon>Eukaryota</taxon>
        <taxon>Metazoa</taxon>
        <taxon>Ecdysozoa</taxon>
        <taxon>Arthropoda</taxon>
        <taxon>Crustacea</taxon>
        <taxon>Branchiopoda</taxon>
        <taxon>Anostraca</taxon>
        <taxon>Artemiidae</taxon>
        <taxon>Artemia</taxon>
    </lineage>
</organism>